<keyword evidence="1" id="KW-0812">Transmembrane</keyword>
<dbReference type="InterPro" id="IPR051599">
    <property type="entry name" value="Cell_Envelope_Assoc"/>
</dbReference>
<sequence>MSILLGILGTICLGYYGACVRYAGVRVSLLWIWLAAGIAFWGIAIGRKLDFWKKAAAGIPKEFWLAVGVVMALAVAVLLVLVALVLSAMGKRGKMGLDVLVVLGCQVKGRSPSRALLGRLQEAEKYLKENPETLAVLSGGQGYGEEITEAECMGKWLEHHGISGTRLIWEEHSTSTLENLVFSMKILKSREGKKEWRVGIVTNHFHMYRSLKIARKKGYGDVCGIAAPGGSVLVPHYVLREAVAVLKEIICGNI</sequence>
<evidence type="ECO:0000313" key="4">
    <source>
        <dbReference type="Proteomes" id="UP000886723"/>
    </source>
</evidence>
<dbReference type="CDD" id="cd06259">
    <property type="entry name" value="YdcF-like"/>
    <property type="match status" value="1"/>
</dbReference>
<dbReference type="AlphaFoldDB" id="A0A9D1NVG2"/>
<protein>
    <submittedName>
        <fullName evidence="3">YdcF family protein</fullName>
    </submittedName>
</protein>
<organism evidence="3 4">
    <name type="scientific">Candidatus Pullilachnospira stercoravium</name>
    <dbReference type="NCBI Taxonomy" id="2840913"/>
    <lineage>
        <taxon>Bacteria</taxon>
        <taxon>Bacillati</taxon>
        <taxon>Bacillota</taxon>
        <taxon>Clostridia</taxon>
        <taxon>Lachnospirales</taxon>
        <taxon>Lachnospiraceae</taxon>
        <taxon>Lachnospiraceae incertae sedis</taxon>
        <taxon>Candidatus Pullilachnospira</taxon>
    </lineage>
</organism>
<accession>A0A9D1NVG2</accession>
<dbReference type="InterPro" id="IPR014729">
    <property type="entry name" value="Rossmann-like_a/b/a_fold"/>
</dbReference>
<feature type="domain" description="DUF218" evidence="2">
    <location>
        <begin position="98"/>
        <end position="250"/>
    </location>
</feature>
<evidence type="ECO:0000313" key="3">
    <source>
        <dbReference type="EMBL" id="HIV12978.1"/>
    </source>
</evidence>
<feature type="transmembrane region" description="Helical" evidence="1">
    <location>
        <begin position="63"/>
        <end position="86"/>
    </location>
</feature>
<reference evidence="3" key="2">
    <citation type="journal article" date="2021" name="PeerJ">
        <title>Extensive microbial diversity within the chicken gut microbiome revealed by metagenomics and culture.</title>
        <authorList>
            <person name="Gilroy R."/>
            <person name="Ravi A."/>
            <person name="Getino M."/>
            <person name="Pursley I."/>
            <person name="Horton D.L."/>
            <person name="Alikhan N.F."/>
            <person name="Baker D."/>
            <person name="Gharbi K."/>
            <person name="Hall N."/>
            <person name="Watson M."/>
            <person name="Adriaenssens E.M."/>
            <person name="Foster-Nyarko E."/>
            <person name="Jarju S."/>
            <person name="Secka A."/>
            <person name="Antonio M."/>
            <person name="Oren A."/>
            <person name="Chaudhuri R.R."/>
            <person name="La Ragione R."/>
            <person name="Hildebrand F."/>
            <person name="Pallen M.J."/>
        </authorList>
    </citation>
    <scope>NUCLEOTIDE SEQUENCE</scope>
    <source>
        <strain evidence="3">ChiBcec2-4451</strain>
    </source>
</reference>
<name>A0A9D1NVG2_9FIRM</name>
<comment type="caution">
    <text evidence="3">The sequence shown here is derived from an EMBL/GenBank/DDBJ whole genome shotgun (WGS) entry which is preliminary data.</text>
</comment>
<proteinExistence type="predicted"/>
<keyword evidence="1" id="KW-1133">Transmembrane helix</keyword>
<gene>
    <name evidence="3" type="ORF">IAA63_07550</name>
</gene>
<dbReference type="PANTHER" id="PTHR30336:SF4">
    <property type="entry name" value="ENVELOPE BIOGENESIS FACTOR ELYC"/>
    <property type="match status" value="1"/>
</dbReference>
<dbReference type="InterPro" id="IPR003848">
    <property type="entry name" value="DUF218"/>
</dbReference>
<evidence type="ECO:0000256" key="1">
    <source>
        <dbReference type="SAM" id="Phobius"/>
    </source>
</evidence>
<evidence type="ECO:0000259" key="2">
    <source>
        <dbReference type="Pfam" id="PF02698"/>
    </source>
</evidence>
<keyword evidence="1" id="KW-0472">Membrane</keyword>
<dbReference type="EMBL" id="DVON01000165">
    <property type="protein sequence ID" value="HIV12978.1"/>
    <property type="molecule type" value="Genomic_DNA"/>
</dbReference>
<dbReference type="GO" id="GO:0000270">
    <property type="term" value="P:peptidoglycan metabolic process"/>
    <property type="evidence" value="ECO:0007669"/>
    <property type="project" value="TreeGrafter"/>
</dbReference>
<reference evidence="3" key="1">
    <citation type="submission" date="2020-10" db="EMBL/GenBank/DDBJ databases">
        <authorList>
            <person name="Gilroy R."/>
        </authorList>
    </citation>
    <scope>NUCLEOTIDE SEQUENCE</scope>
    <source>
        <strain evidence="3">ChiBcec2-4451</strain>
    </source>
</reference>
<dbReference type="PANTHER" id="PTHR30336">
    <property type="entry name" value="INNER MEMBRANE PROTEIN, PROBABLE PERMEASE"/>
    <property type="match status" value="1"/>
</dbReference>
<dbReference type="GO" id="GO:0043164">
    <property type="term" value="P:Gram-negative-bacterium-type cell wall biogenesis"/>
    <property type="evidence" value="ECO:0007669"/>
    <property type="project" value="TreeGrafter"/>
</dbReference>
<feature type="transmembrane region" description="Helical" evidence="1">
    <location>
        <begin position="29"/>
        <end position="51"/>
    </location>
</feature>
<dbReference type="Gene3D" id="3.40.50.620">
    <property type="entry name" value="HUPs"/>
    <property type="match status" value="1"/>
</dbReference>
<dbReference type="GO" id="GO:0005886">
    <property type="term" value="C:plasma membrane"/>
    <property type="evidence" value="ECO:0007669"/>
    <property type="project" value="TreeGrafter"/>
</dbReference>
<dbReference type="Proteomes" id="UP000886723">
    <property type="component" value="Unassembled WGS sequence"/>
</dbReference>
<dbReference type="Pfam" id="PF02698">
    <property type="entry name" value="DUF218"/>
    <property type="match status" value="1"/>
</dbReference>